<feature type="region of interest" description="Disordered" evidence="1">
    <location>
        <begin position="93"/>
        <end position="123"/>
    </location>
</feature>
<dbReference type="Proteomes" id="UP001586593">
    <property type="component" value="Unassembled WGS sequence"/>
</dbReference>
<feature type="compositionally biased region" description="Polar residues" evidence="1">
    <location>
        <begin position="516"/>
        <end position="543"/>
    </location>
</feature>
<proteinExistence type="predicted"/>
<dbReference type="CDD" id="cd11524">
    <property type="entry name" value="SYLF"/>
    <property type="match status" value="1"/>
</dbReference>
<dbReference type="InterPro" id="IPR051702">
    <property type="entry name" value="SH3_domain_YSC84-like"/>
</dbReference>
<comment type="caution">
    <text evidence="3">The sequence shown here is derived from an EMBL/GenBank/DDBJ whole genome shotgun (WGS) entry which is preliminary data.</text>
</comment>
<dbReference type="InterPro" id="IPR007461">
    <property type="entry name" value="Ysc84_actin-binding"/>
</dbReference>
<feature type="compositionally biased region" description="Polar residues" evidence="1">
    <location>
        <begin position="688"/>
        <end position="702"/>
    </location>
</feature>
<evidence type="ECO:0000256" key="1">
    <source>
        <dbReference type="SAM" id="MobiDB-lite"/>
    </source>
</evidence>
<feature type="compositionally biased region" description="Low complexity" evidence="1">
    <location>
        <begin position="852"/>
        <end position="862"/>
    </location>
</feature>
<feature type="compositionally biased region" description="Basic and acidic residues" evidence="1">
    <location>
        <begin position="557"/>
        <end position="567"/>
    </location>
</feature>
<dbReference type="Pfam" id="PF04366">
    <property type="entry name" value="Ysc84"/>
    <property type="match status" value="1"/>
</dbReference>
<feature type="region of interest" description="Disordered" evidence="1">
    <location>
        <begin position="490"/>
        <end position="663"/>
    </location>
</feature>
<protein>
    <recommendedName>
        <fullName evidence="2">Ysc84 actin-binding domain-containing protein</fullName>
    </recommendedName>
</protein>
<dbReference type="EMBL" id="JAZHXJ010000946">
    <property type="protein sequence ID" value="KAL1848000.1"/>
    <property type="molecule type" value="Genomic_DNA"/>
</dbReference>
<sequence>MEYLAWGQLKQATSGDRVAISVPKSRHPSPHVTSPALPEPFFYLLAFSFCSPQVGGPSCGWLDVFLHLLLFVACDWPPLSFVSEHLPRRLRETEEERRLPGSSLFASAHTPAYPPGSGSSNRRKELASFACPLRAAMQRVSSLLPSWDKSKSNGSGGGGDAPHKHRPSLAALDKVFSWGDRRSSEQPSSHRNSASSAPGAPPKLPPRFGREAYWPTTLDKECEKAARILKSFCTDGFLALEEGGDSQPASPTVPFSPKYVTKKIPPRIIQNAVGLAIFSCMRSGLWMSGSGGSGILVARKADGTWSPPSGILLHTAALGFVIGVDIYDCVLVINSVDALETFTHPKVTLAADVDLTVGPLVTPGLLENDAARWKELHGTVLTYLKAKGKHQSVQLDGSLVTQRGNENERFYGGAVNVLDILAGNIHKSVPETRPLFEQPAPGDAVIETPQLPTLSQPRSPFGIPNADDPDPFGVIALEMAGLEIREAGTHSRPQSSQFEFAPSPTSPVYSKFGRQSVDTHASKSNRGSFMSNKTTVTDACTQTDEIETPETLLSHANSDDGREHGASEKLPTVIEPVEPSSPVADPLPRGLEVAHATSREEPSRETTSVPVAVPEDERDADADDEDEDEDEDDIDDVEAGDDEGEEPVVFEVATAAQPARQPQRTAILTTQVTQVIHAKGALFGDVSSLKSPLRNSFQSSDLQSDRAPTPAIEEVVAPPPPTTTMEEQLVVSPPSPTSVGSTEKHRPESTRSQTQQPPPEPKAVESSTSTNGETRWSAGSRRSTSSSLSLVPQAGEPGETVSSTDESGREPTTPRAEDGIISSSNQSSNGDKLQPRPQSESPLDRDHDANDAVDAVDAANVDVAERRDTESNPIAVV</sequence>
<dbReference type="PANTHER" id="PTHR15629">
    <property type="entry name" value="SH3YL1 PROTEIN"/>
    <property type="match status" value="1"/>
</dbReference>
<feature type="compositionally biased region" description="Low complexity" evidence="1">
    <location>
        <begin position="653"/>
        <end position="663"/>
    </location>
</feature>
<feature type="compositionally biased region" description="Low complexity" evidence="1">
    <location>
        <begin position="723"/>
        <end position="732"/>
    </location>
</feature>
<keyword evidence="4" id="KW-1185">Reference proteome</keyword>
<dbReference type="PANTHER" id="PTHR15629:SF8">
    <property type="entry name" value="DUF500 DOMAIN PROTEIN (AFU_ORTHOLOGUE AFUA_5G07310)"/>
    <property type="match status" value="1"/>
</dbReference>
<feature type="compositionally biased region" description="Polar residues" evidence="1">
    <location>
        <begin position="765"/>
        <end position="774"/>
    </location>
</feature>
<evidence type="ECO:0000259" key="2">
    <source>
        <dbReference type="Pfam" id="PF04366"/>
    </source>
</evidence>
<feature type="domain" description="Ysc84 actin-binding" evidence="2">
    <location>
        <begin position="314"/>
        <end position="437"/>
    </location>
</feature>
<feature type="compositionally biased region" description="Low complexity" evidence="1">
    <location>
        <begin position="707"/>
        <end position="716"/>
    </location>
</feature>
<feature type="region of interest" description="Disordered" evidence="1">
    <location>
        <begin position="146"/>
        <end position="166"/>
    </location>
</feature>
<organism evidence="3 4">
    <name type="scientific">Phialemonium thermophilum</name>
    <dbReference type="NCBI Taxonomy" id="223376"/>
    <lineage>
        <taxon>Eukaryota</taxon>
        <taxon>Fungi</taxon>
        <taxon>Dikarya</taxon>
        <taxon>Ascomycota</taxon>
        <taxon>Pezizomycotina</taxon>
        <taxon>Sordariomycetes</taxon>
        <taxon>Sordariomycetidae</taxon>
        <taxon>Cephalothecales</taxon>
        <taxon>Cephalothecaceae</taxon>
        <taxon>Phialemonium</taxon>
    </lineage>
</organism>
<feature type="compositionally biased region" description="Polar residues" evidence="1">
    <location>
        <begin position="185"/>
        <end position="196"/>
    </location>
</feature>
<name>A0ABR3VY72_9PEZI</name>
<evidence type="ECO:0000313" key="4">
    <source>
        <dbReference type="Proteomes" id="UP001586593"/>
    </source>
</evidence>
<feature type="region of interest" description="Disordered" evidence="1">
    <location>
        <begin position="179"/>
        <end position="210"/>
    </location>
</feature>
<gene>
    <name evidence="3" type="ORF">VTK73DRAFT_10219</name>
</gene>
<feature type="compositionally biased region" description="Low complexity" evidence="1">
    <location>
        <begin position="819"/>
        <end position="831"/>
    </location>
</feature>
<feature type="compositionally biased region" description="Low complexity" evidence="1">
    <location>
        <begin position="780"/>
        <end position="790"/>
    </location>
</feature>
<feature type="compositionally biased region" description="Acidic residues" evidence="1">
    <location>
        <begin position="614"/>
        <end position="648"/>
    </location>
</feature>
<feature type="region of interest" description="Disordered" evidence="1">
    <location>
        <begin position="685"/>
        <end position="877"/>
    </location>
</feature>
<evidence type="ECO:0000313" key="3">
    <source>
        <dbReference type="EMBL" id="KAL1848000.1"/>
    </source>
</evidence>
<reference evidence="3 4" key="1">
    <citation type="journal article" date="2024" name="Commun. Biol.">
        <title>Comparative genomic analysis of thermophilic fungi reveals convergent evolutionary adaptations and gene losses.</title>
        <authorList>
            <person name="Steindorff A.S."/>
            <person name="Aguilar-Pontes M.V."/>
            <person name="Robinson A.J."/>
            <person name="Andreopoulos B."/>
            <person name="LaButti K."/>
            <person name="Kuo A."/>
            <person name="Mondo S."/>
            <person name="Riley R."/>
            <person name="Otillar R."/>
            <person name="Haridas S."/>
            <person name="Lipzen A."/>
            <person name="Grimwood J."/>
            <person name="Schmutz J."/>
            <person name="Clum A."/>
            <person name="Reid I.D."/>
            <person name="Moisan M.C."/>
            <person name="Butler G."/>
            <person name="Nguyen T.T.M."/>
            <person name="Dewar K."/>
            <person name="Conant G."/>
            <person name="Drula E."/>
            <person name="Henrissat B."/>
            <person name="Hansel C."/>
            <person name="Singer S."/>
            <person name="Hutchinson M.I."/>
            <person name="de Vries R.P."/>
            <person name="Natvig D.O."/>
            <person name="Powell A.J."/>
            <person name="Tsang A."/>
            <person name="Grigoriev I.V."/>
        </authorList>
    </citation>
    <scope>NUCLEOTIDE SEQUENCE [LARGE SCALE GENOMIC DNA]</scope>
    <source>
        <strain evidence="3 4">ATCC 24622</strain>
    </source>
</reference>
<accession>A0ABR3VY72</accession>